<evidence type="ECO:0000313" key="2">
    <source>
        <dbReference type="Proteomes" id="UP000250272"/>
    </source>
</evidence>
<dbReference type="PANTHER" id="PTHR12993">
    <property type="entry name" value="N-ACETYLGLUCOSAMINYL-PHOSPHATIDYLINOSITOL DE-N-ACETYLASE-RELATED"/>
    <property type="match status" value="1"/>
</dbReference>
<proteinExistence type="predicted"/>
<reference evidence="1 2" key="1">
    <citation type="submission" date="2016-04" db="EMBL/GenBank/DDBJ databases">
        <title>Complete genome sequence of Thermococcus barossii type strain SHCK-94.</title>
        <authorList>
            <person name="Oger P.M."/>
        </authorList>
    </citation>
    <scope>NUCLEOTIDE SEQUENCE [LARGE SCALE GENOMIC DNA]</scope>
    <source>
        <strain evidence="1 2">SHCK-94</strain>
    </source>
</reference>
<dbReference type="EMBL" id="CP015101">
    <property type="protein sequence ID" value="ASJ05575.1"/>
    <property type="molecule type" value="Genomic_DNA"/>
</dbReference>
<dbReference type="Proteomes" id="UP000250272">
    <property type="component" value="Chromosome"/>
</dbReference>
<organism evidence="1 2">
    <name type="scientific">Thermococcus barossii</name>
    <dbReference type="NCBI Taxonomy" id="54077"/>
    <lineage>
        <taxon>Archaea</taxon>
        <taxon>Methanobacteriati</taxon>
        <taxon>Methanobacteriota</taxon>
        <taxon>Thermococci</taxon>
        <taxon>Thermococcales</taxon>
        <taxon>Thermococcaceae</taxon>
        <taxon>Thermococcus</taxon>
    </lineage>
</organism>
<dbReference type="KEGG" id="tbs:A3L01_09445"/>
<gene>
    <name evidence="1" type="ORF">A3L01_09445</name>
</gene>
<dbReference type="Gene3D" id="3.40.50.10320">
    <property type="entry name" value="LmbE-like"/>
    <property type="match status" value="1"/>
</dbReference>
<accession>A0A2Z2MLF2</accession>
<keyword evidence="2" id="KW-1185">Reference proteome</keyword>
<dbReference type="OrthoDB" id="70547at2157"/>
<dbReference type="InterPro" id="IPR003737">
    <property type="entry name" value="GlcNAc_PI_deacetylase-related"/>
</dbReference>
<dbReference type="Pfam" id="PF02585">
    <property type="entry name" value="PIG-L"/>
    <property type="match status" value="1"/>
</dbReference>
<protein>
    <submittedName>
        <fullName evidence="1">Diacetylchitobiose deacetylase</fullName>
    </submittedName>
</protein>
<dbReference type="GeneID" id="33327001"/>
<sequence>MFRDMDDFKISFERLLKELEFDLSNPFEDVEKVLCIEPHPDDCAIGLGGTIKKLTEGGIEVVYVCMTDGSMGTLDDNLSPHELAMIRRKEEEESASLLGVKKVIWMGYRDTELPYTGEVRRELVKIIRAEKPDAVLAPDPWLPYEGHPDHRVTGFLSIDAVAFSPLPNFASTDGVAGLKPHQVDVFGFYYTARPNYFVDITDLMELKLKAVRAHRSQFTDDVWEKWEPFLRTVALYYGKKAGVKYAEGLRFMPGLFLHITPFAELI</sequence>
<dbReference type="PANTHER" id="PTHR12993:SF11">
    <property type="entry name" value="N-ACETYLGLUCOSAMINYL-PHOSPHATIDYLINOSITOL DE-N-ACETYLASE"/>
    <property type="match status" value="1"/>
</dbReference>
<dbReference type="AlphaFoldDB" id="A0A2Z2MLF2"/>
<dbReference type="InterPro" id="IPR024078">
    <property type="entry name" value="LmbE-like_dom_sf"/>
</dbReference>
<dbReference type="GO" id="GO:0016811">
    <property type="term" value="F:hydrolase activity, acting on carbon-nitrogen (but not peptide) bonds, in linear amides"/>
    <property type="evidence" value="ECO:0007669"/>
    <property type="project" value="TreeGrafter"/>
</dbReference>
<evidence type="ECO:0000313" key="1">
    <source>
        <dbReference type="EMBL" id="ASJ05575.1"/>
    </source>
</evidence>
<dbReference type="SUPFAM" id="SSF102588">
    <property type="entry name" value="LmbE-like"/>
    <property type="match status" value="1"/>
</dbReference>
<dbReference type="SMR" id="A0A2Z2MLF2"/>
<dbReference type="RefSeq" id="WP_088865571.1">
    <property type="nucleotide sequence ID" value="NZ_CP015101.1"/>
</dbReference>
<name>A0A2Z2MLF2_9EURY</name>